<organism evidence="2 3">
    <name type="scientific">Serendipita vermifera MAFF 305830</name>
    <dbReference type="NCBI Taxonomy" id="933852"/>
    <lineage>
        <taxon>Eukaryota</taxon>
        <taxon>Fungi</taxon>
        <taxon>Dikarya</taxon>
        <taxon>Basidiomycota</taxon>
        <taxon>Agaricomycotina</taxon>
        <taxon>Agaricomycetes</taxon>
        <taxon>Sebacinales</taxon>
        <taxon>Serendipitaceae</taxon>
        <taxon>Serendipita</taxon>
    </lineage>
</organism>
<name>A0A0C2W158_SERVB</name>
<evidence type="ECO:0000256" key="1">
    <source>
        <dbReference type="SAM" id="MobiDB-lite"/>
    </source>
</evidence>
<dbReference type="Proteomes" id="UP000054097">
    <property type="component" value="Unassembled WGS sequence"/>
</dbReference>
<evidence type="ECO:0000313" key="2">
    <source>
        <dbReference type="EMBL" id="KIM20238.1"/>
    </source>
</evidence>
<dbReference type="EMBL" id="KN824458">
    <property type="protein sequence ID" value="KIM20238.1"/>
    <property type="molecule type" value="Genomic_DNA"/>
</dbReference>
<dbReference type="HOGENOM" id="CLU_1267573_0_0_1"/>
<sequence length="205" mass="22222">MPFSFHRNSSKSKDKAKVDEPMLDVTSGGGASSTSRPATPSGTQKPKNRFNFWSSRPKSASEQSSSSALDHNKPTERIEETHVPVAPQSFIVTPIETPFKGGPDDRAHEAEIYASGVTAVTCLQKLAGLTGPGTPNPLPIILEPLVGVLTQLQRMVKNDGDWKTLFLLIAEHLNTFNNQLRLLALAEVTPDPESALHKPIVQYSA</sequence>
<reference evidence="2 3" key="1">
    <citation type="submission" date="2014-04" db="EMBL/GenBank/DDBJ databases">
        <authorList>
            <consortium name="DOE Joint Genome Institute"/>
            <person name="Kuo A."/>
            <person name="Zuccaro A."/>
            <person name="Kohler A."/>
            <person name="Nagy L.G."/>
            <person name="Floudas D."/>
            <person name="Copeland A."/>
            <person name="Barry K.W."/>
            <person name="Cichocki N."/>
            <person name="Veneault-Fourrey C."/>
            <person name="LaButti K."/>
            <person name="Lindquist E.A."/>
            <person name="Lipzen A."/>
            <person name="Lundell T."/>
            <person name="Morin E."/>
            <person name="Murat C."/>
            <person name="Sun H."/>
            <person name="Tunlid A."/>
            <person name="Henrissat B."/>
            <person name="Grigoriev I.V."/>
            <person name="Hibbett D.S."/>
            <person name="Martin F."/>
            <person name="Nordberg H.P."/>
            <person name="Cantor M.N."/>
            <person name="Hua S.X."/>
        </authorList>
    </citation>
    <scope>NUCLEOTIDE SEQUENCE [LARGE SCALE GENOMIC DNA]</scope>
    <source>
        <strain evidence="2 3">MAFF 305830</strain>
    </source>
</reference>
<feature type="compositionally biased region" description="Low complexity" evidence="1">
    <location>
        <begin position="54"/>
        <end position="67"/>
    </location>
</feature>
<evidence type="ECO:0000313" key="3">
    <source>
        <dbReference type="Proteomes" id="UP000054097"/>
    </source>
</evidence>
<feature type="region of interest" description="Disordered" evidence="1">
    <location>
        <begin position="1"/>
        <end position="83"/>
    </location>
</feature>
<feature type="compositionally biased region" description="Basic and acidic residues" evidence="1">
    <location>
        <begin position="70"/>
        <end position="82"/>
    </location>
</feature>
<proteinExistence type="predicted"/>
<dbReference type="AlphaFoldDB" id="A0A0C2W158"/>
<reference evidence="3" key="2">
    <citation type="submission" date="2015-01" db="EMBL/GenBank/DDBJ databases">
        <title>Evolutionary Origins and Diversification of the Mycorrhizal Mutualists.</title>
        <authorList>
            <consortium name="DOE Joint Genome Institute"/>
            <consortium name="Mycorrhizal Genomics Consortium"/>
            <person name="Kohler A."/>
            <person name="Kuo A."/>
            <person name="Nagy L.G."/>
            <person name="Floudas D."/>
            <person name="Copeland A."/>
            <person name="Barry K.W."/>
            <person name="Cichocki N."/>
            <person name="Veneault-Fourrey C."/>
            <person name="LaButti K."/>
            <person name="Lindquist E.A."/>
            <person name="Lipzen A."/>
            <person name="Lundell T."/>
            <person name="Morin E."/>
            <person name="Murat C."/>
            <person name="Riley R."/>
            <person name="Ohm R."/>
            <person name="Sun H."/>
            <person name="Tunlid A."/>
            <person name="Henrissat B."/>
            <person name="Grigoriev I.V."/>
            <person name="Hibbett D.S."/>
            <person name="Martin F."/>
        </authorList>
    </citation>
    <scope>NUCLEOTIDE SEQUENCE [LARGE SCALE GENOMIC DNA]</scope>
    <source>
        <strain evidence="3">MAFF 305830</strain>
    </source>
</reference>
<accession>A0A0C2W158</accession>
<gene>
    <name evidence="2" type="ORF">M408DRAFT_13112</name>
</gene>
<keyword evidence="3" id="KW-1185">Reference proteome</keyword>
<feature type="compositionally biased region" description="Basic and acidic residues" evidence="1">
    <location>
        <begin position="11"/>
        <end position="20"/>
    </location>
</feature>
<protein>
    <submittedName>
        <fullName evidence="2">Uncharacterized protein</fullName>
    </submittedName>
</protein>
<feature type="compositionally biased region" description="Polar residues" evidence="1">
    <location>
        <begin position="32"/>
        <end position="45"/>
    </location>
</feature>